<keyword evidence="4" id="KW-1185">Reference proteome</keyword>
<dbReference type="PANTHER" id="PTHR22990:SF15">
    <property type="entry name" value="F-BOX ONLY PROTEIN 10"/>
    <property type="match status" value="1"/>
</dbReference>
<evidence type="ECO:0000313" key="4">
    <source>
        <dbReference type="Proteomes" id="UP000199161"/>
    </source>
</evidence>
<dbReference type="InterPro" id="IPR007742">
    <property type="entry name" value="NosD_dom"/>
</dbReference>
<dbReference type="SMART" id="SM00710">
    <property type="entry name" value="PbH1"/>
    <property type="match status" value="5"/>
</dbReference>
<dbReference type="InterPro" id="IPR006626">
    <property type="entry name" value="PbH1"/>
</dbReference>
<dbReference type="EMBL" id="FOKW01000002">
    <property type="protein sequence ID" value="SFB83457.1"/>
    <property type="molecule type" value="Genomic_DNA"/>
</dbReference>
<dbReference type="InterPro" id="IPR051550">
    <property type="entry name" value="SCF-Subunits/Alg-Epimerases"/>
</dbReference>
<dbReference type="OrthoDB" id="29186at2157"/>
<feature type="domain" description="Periplasmic copper-binding protein NosD beta helix" evidence="2">
    <location>
        <begin position="389"/>
        <end position="558"/>
    </location>
</feature>
<reference evidence="4" key="1">
    <citation type="submission" date="2016-10" db="EMBL/GenBank/DDBJ databases">
        <authorList>
            <person name="Varghese N."/>
            <person name="Submissions S."/>
        </authorList>
    </citation>
    <scope>NUCLEOTIDE SEQUENCE [LARGE SCALE GENOMIC DNA]</scope>
    <source>
        <strain evidence="4">DSM 13078</strain>
    </source>
</reference>
<dbReference type="InterPro" id="IPR011050">
    <property type="entry name" value="Pectin_lyase_fold/virulence"/>
</dbReference>
<proteinExistence type="predicted"/>
<protein>
    <submittedName>
        <fullName evidence="3">Parallel beta-helix repeat (Two copies)</fullName>
    </submittedName>
</protein>
<organism evidence="3 4">
    <name type="scientific">Natronobacterium haloterrestre</name>
    <name type="common">Halobiforma haloterrestris</name>
    <dbReference type="NCBI Taxonomy" id="148448"/>
    <lineage>
        <taxon>Archaea</taxon>
        <taxon>Methanobacteriati</taxon>
        <taxon>Methanobacteriota</taxon>
        <taxon>Stenosarchaea group</taxon>
        <taxon>Halobacteria</taxon>
        <taxon>Halobacteriales</taxon>
        <taxon>Natrialbaceae</taxon>
        <taxon>Natronobacterium</taxon>
    </lineage>
</organism>
<keyword evidence="1" id="KW-0677">Repeat</keyword>
<name>A0A1I1E8Q9_NATHA</name>
<dbReference type="RefSeq" id="WP_089786065.1">
    <property type="nucleotide sequence ID" value="NZ_FOKW01000002.1"/>
</dbReference>
<gene>
    <name evidence="3" type="ORF">SAMN05444422_102292</name>
</gene>
<dbReference type="InterPro" id="IPR012334">
    <property type="entry name" value="Pectin_lyas_fold"/>
</dbReference>
<dbReference type="Pfam" id="PF05048">
    <property type="entry name" value="NosD"/>
    <property type="match status" value="1"/>
</dbReference>
<evidence type="ECO:0000313" key="3">
    <source>
        <dbReference type="EMBL" id="SFB83457.1"/>
    </source>
</evidence>
<dbReference type="InterPro" id="IPR008719">
    <property type="entry name" value="N2O_reductase_NosL"/>
</dbReference>
<dbReference type="PANTHER" id="PTHR22990">
    <property type="entry name" value="F-BOX ONLY PROTEIN"/>
    <property type="match status" value="1"/>
</dbReference>
<dbReference type="SUPFAM" id="SSF160387">
    <property type="entry name" value="NosL/MerB-like"/>
    <property type="match status" value="1"/>
</dbReference>
<dbReference type="Proteomes" id="UP000199161">
    <property type="component" value="Unassembled WGS sequence"/>
</dbReference>
<dbReference type="AlphaFoldDB" id="A0A1I1E8Q9"/>
<dbReference type="Gene3D" id="3.30.70.2050">
    <property type="match status" value="1"/>
</dbReference>
<accession>A0A1I1E8Q9</accession>
<sequence length="659" mass="71312">MPNRPWRVVGVVVLLLVGSVAAIGPFVVEVESTTPEPAPFDDTVSMGLPLSEEYGLEERVALPKAQVFYSQYEYVVGYYGIDTYVDTSREAGHSQQFGYPLAVYVTDYSTVDVDLTEEGYPAVDDRGEPGWVDAERAWYVHDSEATTPRGNAILPFSDRADAEAFADARGGTVLAWTDLLEVEFDRIEATLVRDRVDDHRADADRRVAAAADLRDRPVSTVVGEDADTIQGAIDDAPANTTVRIPAGEYEERLEIDRPLTLVGDGNVTIDGGGNGSVITTTANRTALIGLEITGSGTVQQGSGELPGFDPREDGDDEEWDATFERNYAGGDAGIAAHTATDSLIENVTIDSEITGIVLRRSGESVVRNVTVHSPEEWEDGHAAILAFRSPIVVENSTVYDGRDAVYSHRSPGLVVRDNYFEGNRLGVHLMHTSDSLVADNRLRNQSNTGIYVMTGPERNAVVGNDISNADYALFPSGSDSYIADNVLTDSRVGLRVDATGTIYERNVVAGNEIGAQTRSMLPTNRVTRNDFVENDVHADAGTGPLRIWTDDGVGNYWQGTTDLGAATRDGSGVLERSYSPTDPVDRRLHRVDGTETLSRAPALGALEGLQGTVPGMRTGSVVDLAPTCEPNNPDLLERTEWADRAWSCDRTQPTSYGET</sequence>
<evidence type="ECO:0000259" key="2">
    <source>
        <dbReference type="Pfam" id="PF05048"/>
    </source>
</evidence>
<dbReference type="Pfam" id="PF05573">
    <property type="entry name" value="NosL"/>
    <property type="match status" value="1"/>
</dbReference>
<dbReference type="SUPFAM" id="SSF51126">
    <property type="entry name" value="Pectin lyase-like"/>
    <property type="match status" value="1"/>
</dbReference>
<evidence type="ECO:0000256" key="1">
    <source>
        <dbReference type="ARBA" id="ARBA00022737"/>
    </source>
</evidence>
<dbReference type="Gene3D" id="2.160.20.10">
    <property type="entry name" value="Single-stranded right-handed beta-helix, Pectin lyase-like"/>
    <property type="match status" value="1"/>
</dbReference>